<evidence type="ECO:0000313" key="3">
    <source>
        <dbReference type="EMBL" id="KHJ30661.1"/>
    </source>
</evidence>
<gene>
    <name evidence="3" type="ORF">EV44_g2903</name>
</gene>
<feature type="region of interest" description="Disordered" evidence="2">
    <location>
        <begin position="124"/>
        <end position="149"/>
    </location>
</feature>
<evidence type="ECO:0000256" key="1">
    <source>
        <dbReference type="SAM" id="Coils"/>
    </source>
</evidence>
<comment type="caution">
    <text evidence="3">The sequence shown here is derived from an EMBL/GenBank/DDBJ whole genome shotgun (WGS) entry which is preliminary data.</text>
</comment>
<evidence type="ECO:0000313" key="4">
    <source>
        <dbReference type="Proteomes" id="UP000030854"/>
    </source>
</evidence>
<accession>A0A0B1P172</accession>
<keyword evidence="1" id="KW-0175">Coiled coil</keyword>
<dbReference type="AlphaFoldDB" id="A0A0B1P172"/>
<sequence length="564" mass="63878">MARQRTFELVPTTLIHPNAYKPPMTSKQVKRAYQKGNQKDKLTREEQRLLEAKELKRLRLENLREKASAKARVAKENKISKALVDAQLRKKSGLPPKPNQYMRSRSQPTISFYAGLICSTTGNRQDKKTKANIDSDLQDKQVDEDEGEDLKQDIMKYSHTKKASHESYSSEDEFGGFPLCSQLEMIVTSIDSKGKSLIHSVPQMPKTQERPLSKLNPQLPELQPDLQKKRICEDHLISISQEALQSAIATQCCSWKLKANQKQNTERLNSQTEGHNTNELSQKSCHRLHLCDSHLTSAQNYLKFSESSLTVSGQNPLSCQMSHLQESPSLKADMIVPLVTSDDNNTVDFEFPDEFLEDFLSSPTQEIEHFDVDINEINAADFPSNTQIMTEINSTEPSLSENSVVKASPELHLTKLKNCHDDSILVKSLEPDSQAIKQQDSFDNFISTQDLVILSQELWEINAPISEKPSCDQKPLQEKVKEKKRFFEEKEEDLLKAAIYESKKMMSKNNVPQSIRQELELSVDTSLLSDYSTSLSSPGTDYGADDFAGNEWEEISALCEPCPF</sequence>
<evidence type="ECO:0000256" key="2">
    <source>
        <dbReference type="SAM" id="MobiDB-lite"/>
    </source>
</evidence>
<organism evidence="3 4">
    <name type="scientific">Uncinula necator</name>
    <name type="common">Grape powdery mildew</name>
    <dbReference type="NCBI Taxonomy" id="52586"/>
    <lineage>
        <taxon>Eukaryota</taxon>
        <taxon>Fungi</taxon>
        <taxon>Dikarya</taxon>
        <taxon>Ascomycota</taxon>
        <taxon>Pezizomycotina</taxon>
        <taxon>Leotiomycetes</taxon>
        <taxon>Erysiphales</taxon>
        <taxon>Erysiphaceae</taxon>
        <taxon>Erysiphe</taxon>
    </lineage>
</organism>
<proteinExistence type="predicted"/>
<feature type="compositionally biased region" description="Basic and acidic residues" evidence="2">
    <location>
        <begin position="124"/>
        <end position="141"/>
    </location>
</feature>
<dbReference type="Proteomes" id="UP000030854">
    <property type="component" value="Unassembled WGS sequence"/>
</dbReference>
<name>A0A0B1P172_UNCNE</name>
<feature type="coiled-coil region" evidence="1">
    <location>
        <begin position="46"/>
        <end position="77"/>
    </location>
</feature>
<keyword evidence="4" id="KW-1185">Reference proteome</keyword>
<dbReference type="OMA" id="ECDMAND"/>
<dbReference type="EMBL" id="JNVN01003793">
    <property type="protein sequence ID" value="KHJ30661.1"/>
    <property type="molecule type" value="Genomic_DNA"/>
</dbReference>
<dbReference type="STRING" id="52586.A0A0B1P172"/>
<protein>
    <submittedName>
        <fullName evidence="3">Uncharacterized protein</fullName>
    </submittedName>
</protein>
<dbReference type="HOGENOM" id="CLU_561501_0_0_1"/>
<reference evidence="3 4" key="1">
    <citation type="journal article" date="2014" name="BMC Genomics">
        <title>Adaptive genomic structural variation in the grape powdery mildew pathogen, Erysiphe necator.</title>
        <authorList>
            <person name="Jones L."/>
            <person name="Riaz S."/>
            <person name="Morales-Cruz A."/>
            <person name="Amrine K.C."/>
            <person name="McGuire B."/>
            <person name="Gubler W.D."/>
            <person name="Walker M.A."/>
            <person name="Cantu D."/>
        </authorList>
    </citation>
    <scope>NUCLEOTIDE SEQUENCE [LARGE SCALE GENOMIC DNA]</scope>
    <source>
        <strain evidence="4">c</strain>
    </source>
</reference>